<proteinExistence type="predicted"/>
<evidence type="ECO:0000313" key="2">
    <source>
        <dbReference type="EMBL" id="CDW85694.1"/>
    </source>
</evidence>
<organism evidence="2 3">
    <name type="scientific">Stylonychia lemnae</name>
    <name type="common">Ciliate</name>
    <dbReference type="NCBI Taxonomy" id="5949"/>
    <lineage>
        <taxon>Eukaryota</taxon>
        <taxon>Sar</taxon>
        <taxon>Alveolata</taxon>
        <taxon>Ciliophora</taxon>
        <taxon>Intramacronucleata</taxon>
        <taxon>Spirotrichea</taxon>
        <taxon>Stichotrichia</taxon>
        <taxon>Sporadotrichida</taxon>
        <taxon>Oxytrichidae</taxon>
        <taxon>Stylonychinae</taxon>
        <taxon>Stylonychia</taxon>
    </lineage>
</organism>
<dbReference type="InParanoid" id="A0A078ATW1"/>
<feature type="compositionally biased region" description="Low complexity" evidence="1">
    <location>
        <begin position="11"/>
        <end position="24"/>
    </location>
</feature>
<name>A0A078ATW1_STYLE</name>
<feature type="region of interest" description="Disordered" evidence="1">
    <location>
        <begin position="1"/>
        <end position="32"/>
    </location>
</feature>
<feature type="region of interest" description="Disordered" evidence="1">
    <location>
        <begin position="445"/>
        <end position="475"/>
    </location>
</feature>
<protein>
    <submittedName>
        <fullName evidence="2">Uncharacterized protein</fullName>
    </submittedName>
</protein>
<feature type="compositionally biased region" description="Polar residues" evidence="1">
    <location>
        <begin position="1"/>
        <end position="10"/>
    </location>
</feature>
<reference evidence="2 3" key="1">
    <citation type="submission" date="2014-06" db="EMBL/GenBank/DDBJ databases">
        <authorList>
            <person name="Swart Estienne"/>
        </authorList>
    </citation>
    <scope>NUCLEOTIDE SEQUENCE [LARGE SCALE GENOMIC DNA]</scope>
    <source>
        <strain evidence="2 3">130c</strain>
    </source>
</reference>
<feature type="compositionally biased region" description="Basic and acidic residues" evidence="1">
    <location>
        <begin position="452"/>
        <end position="467"/>
    </location>
</feature>
<dbReference type="EMBL" id="CCKQ01013968">
    <property type="protein sequence ID" value="CDW85694.1"/>
    <property type="molecule type" value="Genomic_DNA"/>
</dbReference>
<dbReference type="AlphaFoldDB" id="A0A078ATW1"/>
<sequence>MIQSQKISLANKNNTNNETSKNSNLRSKFNPNVKIDKTPISQHKQKNIIISPLRIDTNPVQQQSKEQERVIPKIFNDRYNRKYLLPRAQKPLDESSTSLQTSQVRISDQSRFDNISYKNSSQKDNDVGKYSSIQQSLEMLNKPKQMIKEFSKLSLKSKKNTRFESEMNQSIIFSQKIMPQKNDLKYKGDNLWMYKIKPFKVITPRLSSENLRYQGIMRMAEQLLIHNDQIQKLQPTILQRIQKIDKQERNQYHSRHITQNTSIKSIFDSRKFSNLSQSVNILKINSLQKITKIYQLDSNLSKTNANAGVGNHKKLEPINKYRTTIRQNAGVNGNDKPYISEVHSKVQSTSILNQTPHRYLKENGDSSIFMEEQNGNNRSEISNLQTVVSHLSNNSQKRQLNLVRYNQWNGGETTNRQQFEQYFNQKKQIRYLIEQSITSVNKQFEQQQQQHPDFKQKRKFNADLDLKSKRRLKQQ</sequence>
<dbReference type="Proteomes" id="UP000039865">
    <property type="component" value="Unassembled WGS sequence"/>
</dbReference>
<gene>
    <name evidence="2" type="primary">Contig7856.g8378</name>
    <name evidence="2" type="ORF">STYLEM_14780</name>
</gene>
<keyword evidence="3" id="KW-1185">Reference proteome</keyword>
<evidence type="ECO:0000256" key="1">
    <source>
        <dbReference type="SAM" id="MobiDB-lite"/>
    </source>
</evidence>
<accession>A0A078ATW1</accession>
<evidence type="ECO:0000313" key="3">
    <source>
        <dbReference type="Proteomes" id="UP000039865"/>
    </source>
</evidence>